<reference evidence="2" key="1">
    <citation type="submission" date="2015-05" db="EMBL/GenBank/DDBJ databases">
        <title>Permanent draft genome of Rhodopirellula islandicus K833.</title>
        <authorList>
            <person name="Kizina J."/>
            <person name="Richter M."/>
            <person name="Glockner F.O."/>
            <person name="Harder J."/>
        </authorList>
    </citation>
    <scope>NUCLEOTIDE SEQUENCE [LARGE SCALE GENOMIC DNA]</scope>
    <source>
        <strain evidence="2">K833</strain>
    </source>
</reference>
<evidence type="ECO:0000313" key="3">
    <source>
        <dbReference type="Proteomes" id="UP000036367"/>
    </source>
</evidence>
<proteinExistence type="predicted"/>
<feature type="region of interest" description="Disordered" evidence="1">
    <location>
        <begin position="1"/>
        <end position="39"/>
    </location>
</feature>
<protein>
    <submittedName>
        <fullName evidence="2">Uncharacterized protein</fullName>
    </submittedName>
</protein>
<evidence type="ECO:0000256" key="1">
    <source>
        <dbReference type="SAM" id="MobiDB-lite"/>
    </source>
</evidence>
<dbReference type="AlphaFoldDB" id="A0A0J1BJ04"/>
<accession>A0A0J1BJ04</accession>
<dbReference type="PATRIC" id="fig|595434.4.peg.1665"/>
<comment type="caution">
    <text evidence="2">The sequence shown here is derived from an EMBL/GenBank/DDBJ whole genome shotgun (WGS) entry which is preliminary data.</text>
</comment>
<gene>
    <name evidence="2" type="ORF">RISK_001747</name>
</gene>
<keyword evidence="3" id="KW-1185">Reference proteome</keyword>
<dbReference type="Proteomes" id="UP000036367">
    <property type="component" value="Unassembled WGS sequence"/>
</dbReference>
<organism evidence="2 3">
    <name type="scientific">Rhodopirellula islandica</name>
    <dbReference type="NCBI Taxonomy" id="595434"/>
    <lineage>
        <taxon>Bacteria</taxon>
        <taxon>Pseudomonadati</taxon>
        <taxon>Planctomycetota</taxon>
        <taxon>Planctomycetia</taxon>
        <taxon>Pirellulales</taxon>
        <taxon>Pirellulaceae</taxon>
        <taxon>Rhodopirellula</taxon>
    </lineage>
</organism>
<evidence type="ECO:0000313" key="2">
    <source>
        <dbReference type="EMBL" id="KLU06536.1"/>
    </source>
</evidence>
<sequence length="83" mass="8450">MGLADASGFQDADSVVLRGTESETGRCTLDPTRPSRREGGLVGVTLRAPEGLVVMTGSELPIKRIGSAGVIRGGAGLRVLAEG</sequence>
<dbReference type="EMBL" id="LECT01000015">
    <property type="protein sequence ID" value="KLU06536.1"/>
    <property type="molecule type" value="Genomic_DNA"/>
</dbReference>
<name>A0A0J1BJ04_RHOIS</name>